<proteinExistence type="predicted"/>
<sequence length="172" mass="20603">MKIELSLLPYEDKTILYNLIQLYRYDSSEFDGHALNNHGFYLYKYFDHQWTDEYRRPFIVKVDGEIAGFALVSLDVPTEYMKLSSAEVTNVISDFFIMRKYRRKGVGKEVALLLFEQFHGTWEIRQTLSNKNAYEFWRNVIKEYKSDGTFQEEMIQNSRWNGPVFVFQTQRT</sequence>
<name>A0ABT1YBN2_9BACL</name>
<dbReference type="Pfam" id="PF00583">
    <property type="entry name" value="Acetyltransf_1"/>
    <property type="match status" value="1"/>
</dbReference>
<protein>
    <submittedName>
        <fullName evidence="2">GNAT family N-acetyltransferase</fullName>
        <ecNumber evidence="2">2.3.1.-</ecNumber>
    </submittedName>
</protein>
<feature type="domain" description="N-acetyltransferase" evidence="1">
    <location>
        <begin position="3"/>
        <end position="159"/>
    </location>
</feature>
<organism evidence="2 3">
    <name type="scientific">Paenibacillus radicis</name>
    <name type="common">ex Xue et al. 2023</name>
    <dbReference type="NCBI Taxonomy" id="2972489"/>
    <lineage>
        <taxon>Bacteria</taxon>
        <taxon>Bacillati</taxon>
        <taxon>Bacillota</taxon>
        <taxon>Bacilli</taxon>
        <taxon>Bacillales</taxon>
        <taxon>Paenibacillaceae</taxon>
        <taxon>Paenibacillus</taxon>
    </lineage>
</organism>
<dbReference type="SUPFAM" id="SSF55729">
    <property type="entry name" value="Acyl-CoA N-acyltransferases (Nat)"/>
    <property type="match status" value="1"/>
</dbReference>
<keyword evidence="2" id="KW-0808">Transferase</keyword>
<keyword evidence="2" id="KW-0012">Acyltransferase</keyword>
<dbReference type="GO" id="GO:0016746">
    <property type="term" value="F:acyltransferase activity"/>
    <property type="evidence" value="ECO:0007669"/>
    <property type="project" value="UniProtKB-KW"/>
</dbReference>
<dbReference type="RefSeq" id="WP_258211930.1">
    <property type="nucleotide sequence ID" value="NZ_JANQBD010000002.1"/>
</dbReference>
<dbReference type="EMBL" id="JANQBD010000002">
    <property type="protein sequence ID" value="MCR8630312.1"/>
    <property type="molecule type" value="Genomic_DNA"/>
</dbReference>
<reference evidence="2 3" key="1">
    <citation type="submission" date="2022-08" db="EMBL/GenBank/DDBJ databases">
        <title>Paenibacillus endoradicis sp. nov., Paenibacillus radicibacter sp. nov and Paenibacillus pararadicis sp. nov., three cold-adapted plant growth-promoting bacteria isolated from root of Larix gmelinii in Great Khingan.</title>
        <authorList>
            <person name="Xue H."/>
        </authorList>
    </citation>
    <scope>NUCLEOTIDE SEQUENCE [LARGE SCALE GENOMIC DNA]</scope>
    <source>
        <strain evidence="2 3">N5-1-1-5</strain>
    </source>
</reference>
<dbReference type="CDD" id="cd04301">
    <property type="entry name" value="NAT_SF"/>
    <property type="match status" value="1"/>
</dbReference>
<evidence type="ECO:0000259" key="1">
    <source>
        <dbReference type="PROSITE" id="PS51186"/>
    </source>
</evidence>
<dbReference type="InterPro" id="IPR016181">
    <property type="entry name" value="Acyl_CoA_acyltransferase"/>
</dbReference>
<accession>A0ABT1YBN2</accession>
<evidence type="ECO:0000313" key="2">
    <source>
        <dbReference type="EMBL" id="MCR8630312.1"/>
    </source>
</evidence>
<comment type="caution">
    <text evidence="2">The sequence shown here is derived from an EMBL/GenBank/DDBJ whole genome shotgun (WGS) entry which is preliminary data.</text>
</comment>
<dbReference type="PROSITE" id="PS51186">
    <property type="entry name" value="GNAT"/>
    <property type="match status" value="1"/>
</dbReference>
<evidence type="ECO:0000313" key="3">
    <source>
        <dbReference type="Proteomes" id="UP001300012"/>
    </source>
</evidence>
<dbReference type="Gene3D" id="3.40.630.30">
    <property type="match status" value="1"/>
</dbReference>
<dbReference type="InterPro" id="IPR000182">
    <property type="entry name" value="GNAT_dom"/>
</dbReference>
<dbReference type="EC" id="2.3.1.-" evidence="2"/>
<dbReference type="Proteomes" id="UP001300012">
    <property type="component" value="Unassembled WGS sequence"/>
</dbReference>
<keyword evidence="3" id="KW-1185">Reference proteome</keyword>
<gene>
    <name evidence="2" type="ORF">NV381_03750</name>
</gene>